<protein>
    <submittedName>
        <fullName evidence="2">Uncharacterized protein</fullName>
    </submittedName>
</protein>
<gene>
    <name evidence="1" type="ORF">TSPGSL018_29641</name>
    <name evidence="2" type="ORF">TSPGSL018_4540</name>
</gene>
<dbReference type="EMBL" id="GBEZ01002097">
    <property type="protein sequence ID" value="JAC82930.1"/>
    <property type="molecule type" value="Transcribed_RNA"/>
</dbReference>
<accession>A0A061SJ27</accession>
<dbReference type="AlphaFoldDB" id="A0A061SJ27"/>
<dbReference type="EMBL" id="GBEZ01027115">
    <property type="protein sequence ID" value="JAC60157.1"/>
    <property type="molecule type" value="Transcribed_RNA"/>
</dbReference>
<evidence type="ECO:0000313" key="2">
    <source>
        <dbReference type="EMBL" id="JAC82930.1"/>
    </source>
</evidence>
<proteinExistence type="predicted"/>
<reference evidence="2" key="1">
    <citation type="submission" date="2014-05" db="EMBL/GenBank/DDBJ databases">
        <title>The transcriptome of the halophilic microalga Tetraselmis sp. GSL018 isolated from the Great Salt Lake, Utah.</title>
        <authorList>
            <person name="Jinkerson R.E."/>
            <person name="D'Adamo S."/>
            <person name="Posewitz M.C."/>
        </authorList>
    </citation>
    <scope>NUCLEOTIDE SEQUENCE</scope>
    <source>
        <strain evidence="2">GSL018</strain>
    </source>
</reference>
<organism evidence="2">
    <name type="scientific">Tetraselmis sp. GSL018</name>
    <dbReference type="NCBI Taxonomy" id="582737"/>
    <lineage>
        <taxon>Eukaryota</taxon>
        <taxon>Viridiplantae</taxon>
        <taxon>Chlorophyta</taxon>
        <taxon>core chlorophytes</taxon>
        <taxon>Chlorodendrophyceae</taxon>
        <taxon>Chlorodendrales</taxon>
        <taxon>Chlorodendraceae</taxon>
        <taxon>Tetraselmis</taxon>
    </lineage>
</organism>
<sequence>MSCSTCFEARDLHHSLTTQVRMLGDGSANLFDKQGDSVVMEKVEEQDIRQPEAQEISSSELLGRDVVSSAQTTDKSIDADKLRESTKCDFVARREKSIANLQQHKSCPLCGQVYGNKMGGKPGGSQCIRLVPVTNDKGIAVCDEEGNPILQRCPYVFRSNKQKHREFLGSAYSPTIKDSTSQQPKKLQKLESSFSASLKKVYARLVYPACTSGKCKEKQPV</sequence>
<name>A0A061SJ27_9CHLO</name>
<evidence type="ECO:0000313" key="1">
    <source>
        <dbReference type="EMBL" id="JAC60157.1"/>
    </source>
</evidence>